<comment type="caution">
    <text evidence="1">The sequence shown here is derived from an EMBL/GenBank/DDBJ whole genome shotgun (WGS) entry which is preliminary data.</text>
</comment>
<dbReference type="EMBL" id="JABYQT010000002">
    <property type="protein sequence ID" value="MBZ5486465.1"/>
    <property type="molecule type" value="Genomic_DNA"/>
</dbReference>
<proteinExistence type="predicted"/>
<gene>
    <name evidence="1" type="ORF">HW452_02895</name>
</gene>
<dbReference type="Proteomes" id="UP001319846">
    <property type="component" value="Unassembled WGS sequence"/>
</dbReference>
<accession>A0ACC5VRE1</accession>
<evidence type="ECO:0000313" key="1">
    <source>
        <dbReference type="EMBL" id="MBZ5486465.1"/>
    </source>
</evidence>
<keyword evidence="2" id="KW-1185">Reference proteome</keyword>
<protein>
    <submittedName>
        <fullName evidence="1">Glycosyltransferase family 25 protein</fullName>
    </submittedName>
</protein>
<sequence>MSFNHYCIYVLTMRDSKRIASIEEQMLKSSLNFEYVDAVVLKDDHNAYVNQQSVKENYGKELSRGEVGCYLSHKSIWEKVVLSNKASVIFEDDALIDKKIVNFLNRLSLSEVSYDVLILGHSKKDYRNKSLYHFLEPLKISEKVGEFLVGRGFKTWPSGTVGYIITPEGAKKLLSISEEINSVLDDWPYYERLGVLVKEVRPLLVWEDYINMESAIENERKTPARKNIYFVARILRGVLRNIIAGAKSKR</sequence>
<organism evidence="1 2">
    <name type="scientific">Vreelandella aquamarina</name>
    <dbReference type="NCBI Taxonomy" id="77097"/>
    <lineage>
        <taxon>Bacteria</taxon>
        <taxon>Pseudomonadati</taxon>
        <taxon>Pseudomonadota</taxon>
        <taxon>Gammaproteobacteria</taxon>
        <taxon>Oceanospirillales</taxon>
        <taxon>Halomonadaceae</taxon>
        <taxon>Vreelandella</taxon>
    </lineage>
</organism>
<name>A0ACC5VRE1_9GAMM</name>
<evidence type="ECO:0000313" key="2">
    <source>
        <dbReference type="Proteomes" id="UP001319846"/>
    </source>
</evidence>
<reference evidence="1" key="1">
    <citation type="submission" date="2020-06" db="EMBL/GenBank/DDBJ databases">
        <title>Whole Genome Sequence of Halomonas aquamarina MB598.</title>
        <authorList>
            <person name="Pervaiz M."/>
            <person name="Fariq A."/>
            <person name="Yasmin A."/>
            <person name="Welch M."/>
        </authorList>
    </citation>
    <scope>NUCLEOTIDE SEQUENCE</scope>
    <source>
        <strain evidence="1">MB598</strain>
    </source>
</reference>